<evidence type="ECO:0000313" key="2">
    <source>
        <dbReference type="EMBL" id="AHH16404.1"/>
    </source>
</evidence>
<accession>W5TBA1</accession>
<dbReference type="eggNOG" id="ENOG5031E36">
    <property type="taxonomic scope" value="Bacteria"/>
</dbReference>
<keyword evidence="3" id="KW-1185">Reference proteome</keyword>
<dbReference type="STRING" id="1415166.NONO_c16030"/>
<dbReference type="KEGG" id="nno:NONO_c16030"/>
<dbReference type="Proteomes" id="UP000019150">
    <property type="component" value="Chromosome"/>
</dbReference>
<sequence>MTEPGSVTVADTARWLHGEGLIRLAALAERTPDLLAAYTIDVATGTVNAYPVTGAGAGSDVLAFAADDLPNPEGTSRRLVIVGVTSSNAMLVVDLAASLSISINAGHAERAARSWILQLLLNPEVMITTNSADLTPAAGDRCRNSFIPGSSATIINVDDMQPPLTTITLNPAANGPDHLDVGADGAGEMYLGNRFWQLRQVMTVGDDAWSEISARLSEADTAPAPSPSPAVAPPPGASAPGSVSAPIQ</sequence>
<feature type="compositionally biased region" description="Low complexity" evidence="1">
    <location>
        <begin position="238"/>
        <end position="248"/>
    </location>
</feature>
<dbReference type="OrthoDB" id="4544517at2"/>
<gene>
    <name evidence="2" type="ORF">NONO_c16030</name>
</gene>
<reference evidence="2 3" key="1">
    <citation type="journal article" date="2014" name="Appl. Environ. Microbiol.">
        <title>Insights into the Microbial Degradation of Rubber and Gutta-Percha by Analysis of the Complete Genome of Nocardia nova SH22a.</title>
        <authorList>
            <person name="Luo Q."/>
            <person name="Hiessl S."/>
            <person name="Poehlein A."/>
            <person name="Daniel R."/>
            <person name="Steinbuchel A."/>
        </authorList>
    </citation>
    <scope>NUCLEOTIDE SEQUENCE [LARGE SCALE GENOMIC DNA]</scope>
    <source>
        <strain evidence="2">SH22a</strain>
    </source>
</reference>
<protein>
    <submittedName>
        <fullName evidence="2">Uncharacterized protein</fullName>
    </submittedName>
</protein>
<evidence type="ECO:0000313" key="3">
    <source>
        <dbReference type="Proteomes" id="UP000019150"/>
    </source>
</evidence>
<dbReference type="AlphaFoldDB" id="W5TBA1"/>
<dbReference type="EMBL" id="CP006850">
    <property type="protein sequence ID" value="AHH16404.1"/>
    <property type="molecule type" value="Genomic_DNA"/>
</dbReference>
<feature type="compositionally biased region" description="Pro residues" evidence="1">
    <location>
        <begin position="224"/>
        <end position="237"/>
    </location>
</feature>
<name>W5TBA1_9NOCA</name>
<dbReference type="PATRIC" id="fig|1415166.3.peg.1630"/>
<evidence type="ECO:0000256" key="1">
    <source>
        <dbReference type="SAM" id="MobiDB-lite"/>
    </source>
</evidence>
<dbReference type="RefSeq" id="WP_025347914.1">
    <property type="nucleotide sequence ID" value="NZ_CP006850.1"/>
</dbReference>
<feature type="region of interest" description="Disordered" evidence="1">
    <location>
        <begin position="215"/>
        <end position="248"/>
    </location>
</feature>
<organism evidence="2 3">
    <name type="scientific">Nocardia nova SH22a</name>
    <dbReference type="NCBI Taxonomy" id="1415166"/>
    <lineage>
        <taxon>Bacteria</taxon>
        <taxon>Bacillati</taxon>
        <taxon>Actinomycetota</taxon>
        <taxon>Actinomycetes</taxon>
        <taxon>Mycobacteriales</taxon>
        <taxon>Nocardiaceae</taxon>
        <taxon>Nocardia</taxon>
    </lineage>
</organism>
<proteinExistence type="predicted"/>
<dbReference type="HOGENOM" id="CLU_1233967_0_0_11"/>